<dbReference type="RefSeq" id="WP_086106166.1">
    <property type="nucleotide sequence ID" value="NZ_NEKB01000009.1"/>
</dbReference>
<dbReference type="AlphaFoldDB" id="A0A1Y2SZY4"/>
<reference evidence="1 2" key="1">
    <citation type="submission" date="2017-04" db="EMBL/GenBank/DDBJ databases">
        <title>Draft genome sequences of Alloscardovia macacae UMA81211 and UMA81212 isolated from the feces of a rhesus macaque (Macaca mulatta).</title>
        <authorList>
            <person name="Albert K."/>
            <person name="Sela D.A."/>
        </authorList>
    </citation>
    <scope>NUCLEOTIDE SEQUENCE [LARGE SCALE GENOMIC DNA]</scope>
    <source>
        <strain evidence="1 2">UMA81212</strain>
    </source>
</reference>
<accession>A0A1Y2SZY4</accession>
<evidence type="ECO:0000313" key="1">
    <source>
        <dbReference type="EMBL" id="OTA29879.1"/>
    </source>
</evidence>
<dbReference type="EMBL" id="NEKC01000003">
    <property type="protein sequence ID" value="OTA29879.1"/>
    <property type="molecule type" value="Genomic_DNA"/>
</dbReference>
<proteinExistence type="predicted"/>
<dbReference type="Proteomes" id="UP000243540">
    <property type="component" value="Unassembled WGS sequence"/>
</dbReference>
<protein>
    <submittedName>
        <fullName evidence="1">Uncharacterized protein</fullName>
    </submittedName>
</protein>
<organism evidence="1 2">
    <name type="scientific">Alloscardovia macacae</name>
    <dbReference type="NCBI Taxonomy" id="1160091"/>
    <lineage>
        <taxon>Bacteria</taxon>
        <taxon>Bacillati</taxon>
        <taxon>Actinomycetota</taxon>
        <taxon>Actinomycetes</taxon>
        <taxon>Bifidobacteriales</taxon>
        <taxon>Bifidobacteriaceae</taxon>
        <taxon>Alloscardovia</taxon>
    </lineage>
</organism>
<comment type="caution">
    <text evidence="1">The sequence shown here is derived from an EMBL/GenBank/DDBJ whole genome shotgun (WGS) entry which is preliminary data.</text>
</comment>
<evidence type="ECO:0000313" key="2">
    <source>
        <dbReference type="Proteomes" id="UP000243540"/>
    </source>
</evidence>
<sequence>MKRSHVMNSVKMMRETERKRFFPTVARMLHGACGMWVCANGRYFVFRTPWADDPFICVQNWGGKVAASQFDCFEKLMKDTNEHDWWEQDNTQIADISTADMRDVFSQDATVCEQGDYVCVYWDQWPSLRFIGASEKEASKNAESILADMHEALDE</sequence>
<gene>
    <name evidence="1" type="ORF">B9T39_02020</name>
</gene>
<dbReference type="STRING" id="1160091.B9T39_02020"/>
<name>A0A1Y2SZY4_9BIFI</name>